<dbReference type="InterPro" id="IPR036188">
    <property type="entry name" value="FAD/NAD-bd_sf"/>
</dbReference>
<evidence type="ECO:0000313" key="7">
    <source>
        <dbReference type="Proteomes" id="UP000193685"/>
    </source>
</evidence>
<dbReference type="GO" id="GO:0050661">
    <property type="term" value="F:NADP binding"/>
    <property type="evidence" value="ECO:0007669"/>
    <property type="project" value="InterPro"/>
</dbReference>
<dbReference type="Proteomes" id="UP000193685">
    <property type="component" value="Unassembled WGS sequence"/>
</dbReference>
<dbReference type="PANTHER" id="PTHR43872:SF1">
    <property type="entry name" value="MONOOXYGENASE, PUTATIVE (AFU_ORTHOLOGUE AFUA_8G02570)-RELATED"/>
    <property type="match status" value="1"/>
</dbReference>
<sequence length="479" mass="53034">MASASDYDVIVVGAGISGINAGYRLQTEIKGCNYTILEARDVLGGTWSLFKYPGVRSDSDLFTFGFPWKPWGGKTRFAQGDEIVSYMTEAAEEYGIDKRIQYGTSVKALNWNSEKSVWSVSVEKNGKRSVQTANFLVLGTGYYDYKSPLETEIPGIKNFDGTVVHPQFWPEDLDYANKKVVIIGSGATAVTILPNMAEKAKHVTMLQRSPGYVMTLPNAKKELPRFVPSGLRWGYDYFRYLILPYVFFTFCRTFPNAARKIIRAATTKALPKNVPHDPHFNPSYNPWEQRLCMSPDGDFFQSMHSGKANVVTGKIQTVTKNGITLENGEKLDADIIITATGLKLLMAGGAAISLDNKPLEIPEKFLWRGMMLQDCPNLAVVLGYTNASWTLGADCTALVVTRLLKAMRERGQKAVTPHVEDPASLTPSSVFNLSSTYVTKNRSILPKAADSGPWKARSNYFKDYAFASFGTLSEGLIFS</sequence>
<comment type="cofactor">
    <cofactor evidence="1">
        <name>FAD</name>
        <dbReference type="ChEBI" id="CHEBI:57692"/>
    </cofactor>
</comment>
<dbReference type="RefSeq" id="XP_040724319.1">
    <property type="nucleotide sequence ID" value="XM_040872441.1"/>
</dbReference>
<dbReference type="InterPro" id="IPR051820">
    <property type="entry name" value="FAD-binding_MO"/>
</dbReference>
<reference evidence="6 7" key="1">
    <citation type="submission" date="2016-07" db="EMBL/GenBank/DDBJ databases">
        <title>Pervasive Adenine N6-methylation of Active Genes in Fungi.</title>
        <authorList>
            <consortium name="DOE Joint Genome Institute"/>
            <person name="Mondo S.J."/>
            <person name="Dannebaum R.O."/>
            <person name="Kuo R.C."/>
            <person name="Labutti K."/>
            <person name="Haridas S."/>
            <person name="Kuo A."/>
            <person name="Salamov A."/>
            <person name="Ahrendt S.R."/>
            <person name="Lipzen A."/>
            <person name="Sullivan W."/>
            <person name="Andreopoulos W.B."/>
            <person name="Clum A."/>
            <person name="Lindquist E."/>
            <person name="Daum C."/>
            <person name="Ramamoorthy G.K."/>
            <person name="Gryganskyi A."/>
            <person name="Culley D."/>
            <person name="Magnuson J.K."/>
            <person name="James T.Y."/>
            <person name="O'Malley M.A."/>
            <person name="Stajich J.E."/>
            <person name="Spatafora J.W."/>
            <person name="Visel A."/>
            <person name="Grigoriev I.V."/>
        </authorList>
    </citation>
    <scope>NUCLEOTIDE SEQUENCE [LARGE SCALE GENOMIC DNA]</scope>
    <source>
        <strain evidence="6 7">12-1054</strain>
    </source>
</reference>
<evidence type="ECO:0000256" key="3">
    <source>
        <dbReference type="ARBA" id="ARBA00022827"/>
    </source>
</evidence>
<evidence type="ECO:0000256" key="5">
    <source>
        <dbReference type="ARBA" id="ARBA00023033"/>
    </source>
</evidence>
<dbReference type="GO" id="GO:0050660">
    <property type="term" value="F:flavin adenine dinucleotide binding"/>
    <property type="evidence" value="ECO:0007669"/>
    <property type="project" value="InterPro"/>
</dbReference>
<evidence type="ECO:0000256" key="1">
    <source>
        <dbReference type="ARBA" id="ARBA00001974"/>
    </source>
</evidence>
<dbReference type="Pfam" id="PF00743">
    <property type="entry name" value="FMO-like"/>
    <property type="match status" value="1"/>
</dbReference>
<keyword evidence="5" id="KW-0503">Monooxygenase</keyword>
<dbReference type="GeneID" id="63789040"/>
<dbReference type="EMBL" id="MCFI01000013">
    <property type="protein sequence ID" value="ORY80431.1"/>
    <property type="molecule type" value="Genomic_DNA"/>
</dbReference>
<keyword evidence="3" id="KW-0274">FAD</keyword>
<proteinExistence type="predicted"/>
<gene>
    <name evidence="6" type="ORF">BCR37DRAFT_70146</name>
</gene>
<dbReference type="STRING" id="56484.A0A1Y2F954"/>
<dbReference type="Pfam" id="PF13450">
    <property type="entry name" value="NAD_binding_8"/>
    <property type="match status" value="1"/>
</dbReference>
<keyword evidence="4" id="KW-0560">Oxidoreductase</keyword>
<evidence type="ECO:0000256" key="2">
    <source>
        <dbReference type="ARBA" id="ARBA00022630"/>
    </source>
</evidence>
<dbReference type="Gene3D" id="3.50.50.60">
    <property type="entry name" value="FAD/NAD(P)-binding domain"/>
    <property type="match status" value="3"/>
</dbReference>
<keyword evidence="7" id="KW-1185">Reference proteome</keyword>
<dbReference type="InterPro" id="IPR020946">
    <property type="entry name" value="Flavin_mOase-like"/>
</dbReference>
<dbReference type="PANTHER" id="PTHR43872">
    <property type="entry name" value="MONOOXYGENASE, PUTATIVE (AFU_ORTHOLOGUE AFUA_8G02570)-RELATED"/>
    <property type="match status" value="1"/>
</dbReference>
<name>A0A1Y2F954_PROLT</name>
<dbReference type="OrthoDB" id="66881at2759"/>
<keyword evidence="2" id="KW-0285">Flavoprotein</keyword>
<evidence type="ECO:0008006" key="8">
    <source>
        <dbReference type="Google" id="ProtNLM"/>
    </source>
</evidence>
<dbReference type="AlphaFoldDB" id="A0A1Y2F954"/>
<evidence type="ECO:0000313" key="6">
    <source>
        <dbReference type="EMBL" id="ORY80431.1"/>
    </source>
</evidence>
<protein>
    <recommendedName>
        <fullName evidence="8">Monooxygenase</fullName>
    </recommendedName>
</protein>
<evidence type="ECO:0000256" key="4">
    <source>
        <dbReference type="ARBA" id="ARBA00023002"/>
    </source>
</evidence>
<accession>A0A1Y2F954</accession>
<dbReference type="GO" id="GO:0004499">
    <property type="term" value="F:N,N-dimethylaniline monooxygenase activity"/>
    <property type="evidence" value="ECO:0007669"/>
    <property type="project" value="InterPro"/>
</dbReference>
<comment type="caution">
    <text evidence="6">The sequence shown here is derived from an EMBL/GenBank/DDBJ whole genome shotgun (WGS) entry which is preliminary data.</text>
</comment>
<organism evidence="6 7">
    <name type="scientific">Protomyces lactucae-debilis</name>
    <dbReference type="NCBI Taxonomy" id="2754530"/>
    <lineage>
        <taxon>Eukaryota</taxon>
        <taxon>Fungi</taxon>
        <taxon>Dikarya</taxon>
        <taxon>Ascomycota</taxon>
        <taxon>Taphrinomycotina</taxon>
        <taxon>Taphrinomycetes</taxon>
        <taxon>Taphrinales</taxon>
        <taxon>Protomycetaceae</taxon>
        <taxon>Protomyces</taxon>
    </lineage>
</organism>
<dbReference type="OMA" id="ASWTLKC"/>
<dbReference type="SUPFAM" id="SSF51905">
    <property type="entry name" value="FAD/NAD(P)-binding domain"/>
    <property type="match status" value="2"/>
</dbReference>